<dbReference type="GO" id="GO:0003677">
    <property type="term" value="F:DNA binding"/>
    <property type="evidence" value="ECO:0007669"/>
    <property type="project" value="UniProtKB-KW"/>
</dbReference>
<evidence type="ECO:0000256" key="1">
    <source>
        <dbReference type="ARBA" id="ARBA00023125"/>
    </source>
</evidence>
<dbReference type="eggNOG" id="COG1476">
    <property type="taxonomic scope" value="Bacteria"/>
</dbReference>
<dbReference type="EMBL" id="ABOU02000026">
    <property type="protein sequence ID" value="EDY33385.1"/>
    <property type="molecule type" value="Genomic_DNA"/>
</dbReference>
<evidence type="ECO:0000256" key="2">
    <source>
        <dbReference type="SAM" id="Phobius"/>
    </source>
</evidence>
<dbReference type="SMART" id="SM00530">
    <property type="entry name" value="HTH_XRE"/>
    <property type="match status" value="1"/>
</dbReference>
<gene>
    <name evidence="4" type="ORF">RUMLAC_00765</name>
</gene>
<organism evidence="4 5">
    <name type="scientific">[Ruminococcus] lactaris ATCC 29176</name>
    <dbReference type="NCBI Taxonomy" id="471875"/>
    <lineage>
        <taxon>Bacteria</taxon>
        <taxon>Bacillati</taxon>
        <taxon>Bacillota</taxon>
        <taxon>Clostridia</taxon>
        <taxon>Lachnospirales</taxon>
        <taxon>Lachnospiraceae</taxon>
        <taxon>Mediterraneibacter</taxon>
    </lineage>
</organism>
<reference evidence="4 5" key="2">
    <citation type="submission" date="2008-08" db="EMBL/GenBank/DDBJ databases">
        <authorList>
            <person name="Fulton L."/>
            <person name="Clifton S."/>
            <person name="Fulton B."/>
            <person name="Xu J."/>
            <person name="Minx P."/>
            <person name="Pepin K.H."/>
            <person name="Johnson M."/>
            <person name="Bhonagiri V."/>
            <person name="Nash W.E."/>
            <person name="Mardis E.R."/>
            <person name="Wilson R.K."/>
        </authorList>
    </citation>
    <scope>NUCLEOTIDE SEQUENCE [LARGE SCALE GENOMIC DNA]</scope>
    <source>
        <strain evidence="4 5">ATCC 29176</strain>
    </source>
</reference>
<feature type="transmembrane region" description="Helical" evidence="2">
    <location>
        <begin position="308"/>
        <end position="328"/>
    </location>
</feature>
<feature type="transmembrane region" description="Helical" evidence="2">
    <location>
        <begin position="105"/>
        <end position="128"/>
    </location>
</feature>
<feature type="transmembrane region" description="Helical" evidence="2">
    <location>
        <begin position="140"/>
        <end position="165"/>
    </location>
</feature>
<dbReference type="AlphaFoldDB" id="B5CMT0"/>
<keyword evidence="2" id="KW-1133">Transmembrane helix</keyword>
<accession>B5CMT0</accession>
<feature type="transmembrane region" description="Helical" evidence="2">
    <location>
        <begin position="202"/>
        <end position="223"/>
    </location>
</feature>
<dbReference type="SUPFAM" id="SSF47413">
    <property type="entry name" value="lambda repressor-like DNA-binding domains"/>
    <property type="match status" value="1"/>
</dbReference>
<dbReference type="HOGENOM" id="CLU_060318_1_0_9"/>
<dbReference type="CDD" id="cd00093">
    <property type="entry name" value="HTH_XRE"/>
    <property type="match status" value="1"/>
</dbReference>
<keyword evidence="2" id="KW-0812">Transmembrane</keyword>
<feature type="transmembrane region" description="Helical" evidence="2">
    <location>
        <begin position="235"/>
        <end position="258"/>
    </location>
</feature>
<dbReference type="Pfam" id="PF01381">
    <property type="entry name" value="HTH_3"/>
    <property type="match status" value="1"/>
</dbReference>
<dbReference type="PANTHER" id="PTHR46558">
    <property type="entry name" value="TRACRIPTIONAL REGULATORY PROTEIN-RELATED-RELATED"/>
    <property type="match status" value="1"/>
</dbReference>
<feature type="transmembrane region" description="Helical" evidence="2">
    <location>
        <begin position="278"/>
        <end position="296"/>
    </location>
</feature>
<proteinExistence type="predicted"/>
<reference evidence="4 5" key="1">
    <citation type="submission" date="2008-08" db="EMBL/GenBank/DDBJ databases">
        <title>Draft genome sequence of Ruminococcus lactaris ATCC 29176.</title>
        <authorList>
            <person name="Sudarsanam P."/>
            <person name="Ley R."/>
            <person name="Guruge J."/>
            <person name="Turnbaugh P.J."/>
            <person name="Mahowald M."/>
            <person name="Liep D."/>
            <person name="Gordon J."/>
        </authorList>
    </citation>
    <scope>NUCLEOTIDE SEQUENCE [LARGE SCALE GENOMIC DNA]</scope>
    <source>
        <strain evidence="4 5">ATCC 29176</strain>
    </source>
</reference>
<keyword evidence="2" id="KW-0472">Membrane</keyword>
<dbReference type="InterPro" id="IPR010982">
    <property type="entry name" value="Lambda_DNA-bd_dom_sf"/>
</dbReference>
<name>B5CMT0_9FIRM</name>
<feature type="domain" description="HTH cro/C1-type" evidence="3">
    <location>
        <begin position="9"/>
        <end position="63"/>
    </location>
</feature>
<evidence type="ECO:0000313" key="5">
    <source>
        <dbReference type="Proteomes" id="UP000003254"/>
    </source>
</evidence>
<dbReference type="Gene3D" id="1.10.260.40">
    <property type="entry name" value="lambda repressor-like DNA-binding domains"/>
    <property type="match status" value="1"/>
</dbReference>
<sequence>MDMILSEKIAEERKKNGWSQEELAEKLSVSRQAVSKWESASSVPDLQKLLRMAKIFEVSTDYLLKDEMGKEEVEKISDYRTEDTVYRNVSMEEANHFLEWKRKNAVILAGAVALCIMSPSLLIFLTGLSSATGGNLSENTAVGIGVSVVLVMVSLAVAIFISYGIRGKAYEYLKKELIETAYGVKGLVKEKKQNYEGTYTRGIILGVVFCILAVIPLLIGIAMEQPEYMITSDVSILLLLVAVGVFLIVRVSTINGSYDMLLQEGEYSQKEKAVKKKFEIYSTAYWCIATAIYLGWSFLSVRWDYTWILWPVAGVLFGAVSVVARGIWGTQDSTRI</sequence>
<evidence type="ECO:0000259" key="3">
    <source>
        <dbReference type="PROSITE" id="PS50943"/>
    </source>
</evidence>
<evidence type="ECO:0000313" key="4">
    <source>
        <dbReference type="EMBL" id="EDY33385.1"/>
    </source>
</evidence>
<keyword evidence="1 4" id="KW-0238">DNA-binding</keyword>
<dbReference type="Proteomes" id="UP000003254">
    <property type="component" value="Unassembled WGS sequence"/>
</dbReference>
<protein>
    <submittedName>
        <fullName evidence="4">DNA-binding helix-turn-helix protein</fullName>
    </submittedName>
</protein>
<dbReference type="PROSITE" id="PS50943">
    <property type="entry name" value="HTH_CROC1"/>
    <property type="match status" value="1"/>
</dbReference>
<dbReference type="InterPro" id="IPR001387">
    <property type="entry name" value="Cro/C1-type_HTH"/>
</dbReference>
<comment type="caution">
    <text evidence="4">The sequence shown here is derived from an EMBL/GenBank/DDBJ whole genome shotgun (WGS) entry which is preliminary data.</text>
</comment>
<dbReference type="PANTHER" id="PTHR46558:SF4">
    <property type="entry name" value="DNA-BIDING PHAGE PROTEIN"/>
    <property type="match status" value="1"/>
</dbReference>
<keyword evidence="5" id="KW-1185">Reference proteome</keyword>